<dbReference type="EMBL" id="BNEA01000015">
    <property type="protein sequence ID" value="GHI52972.1"/>
    <property type="molecule type" value="Genomic_DNA"/>
</dbReference>
<protein>
    <submittedName>
        <fullName evidence="1">Uncharacterized protein</fullName>
    </submittedName>
</protein>
<evidence type="ECO:0000313" key="1">
    <source>
        <dbReference type="EMBL" id="GHI52972.1"/>
    </source>
</evidence>
<evidence type="ECO:0000313" key="2">
    <source>
        <dbReference type="Proteomes" id="UP000646738"/>
    </source>
</evidence>
<reference evidence="2" key="1">
    <citation type="submission" date="2023-07" db="EMBL/GenBank/DDBJ databases">
        <title>Whole genome shotgun sequence of Streptomyces achromogenes subsp. rubradiris NBRC 14000.</title>
        <authorList>
            <person name="Komaki H."/>
            <person name="Tamura T."/>
        </authorList>
    </citation>
    <scope>NUCLEOTIDE SEQUENCE [LARGE SCALE GENOMIC DNA]</scope>
    <source>
        <strain evidence="2">NBRC 14000</strain>
    </source>
</reference>
<proteinExistence type="predicted"/>
<accession>A0ABQ3RAT8</accession>
<name>A0ABQ3RAT8_STRRR</name>
<keyword evidence="2" id="KW-1185">Reference proteome</keyword>
<gene>
    <name evidence="1" type="ORF">Srubr_28180</name>
</gene>
<organism evidence="1 2">
    <name type="scientific">Streptomyces rubradiris</name>
    <name type="common">Streptomyces achromogenes subsp. rubradiris</name>
    <dbReference type="NCBI Taxonomy" id="285531"/>
    <lineage>
        <taxon>Bacteria</taxon>
        <taxon>Bacillati</taxon>
        <taxon>Actinomycetota</taxon>
        <taxon>Actinomycetes</taxon>
        <taxon>Kitasatosporales</taxon>
        <taxon>Streptomycetaceae</taxon>
        <taxon>Streptomyces</taxon>
    </lineage>
</organism>
<sequence length="130" mass="14371">MRPPVPAADRDRLIAALDAEVRRRLSAPGRLLVDPDILDVALPLSGKAAPAGLGVLPRGTVPAVEGELLRFFVYWKQTEKRTDYDLSALLLNTDCCADSWLSCTSLSAGQHLRGRRFRDGRRTFLRRDAA</sequence>
<dbReference type="Proteomes" id="UP000646738">
    <property type="component" value="Unassembled WGS sequence"/>
</dbReference>
<comment type="caution">
    <text evidence="1">The sequence shown here is derived from an EMBL/GenBank/DDBJ whole genome shotgun (WGS) entry which is preliminary data.</text>
</comment>